<dbReference type="InterPro" id="IPR003448">
    <property type="entry name" value="Mopterin_biosynth_MoaE"/>
</dbReference>
<dbReference type="InterPro" id="IPR036563">
    <property type="entry name" value="MoaE_sf"/>
</dbReference>
<organism evidence="1 2">
    <name type="scientific">Aliikangiella maris</name>
    <dbReference type="NCBI Taxonomy" id="3162458"/>
    <lineage>
        <taxon>Bacteria</taxon>
        <taxon>Pseudomonadati</taxon>
        <taxon>Pseudomonadota</taxon>
        <taxon>Gammaproteobacteria</taxon>
        <taxon>Oceanospirillales</taxon>
        <taxon>Pleioneaceae</taxon>
        <taxon>Aliikangiella</taxon>
    </lineage>
</organism>
<gene>
    <name evidence="1" type="ORF">ABVT43_01240</name>
</gene>
<name>A0ABV2BP69_9GAMM</name>
<evidence type="ECO:0000313" key="1">
    <source>
        <dbReference type="EMBL" id="MET1253738.1"/>
    </source>
</evidence>
<dbReference type="EMBL" id="JBEVCJ010000001">
    <property type="protein sequence ID" value="MET1253738.1"/>
    <property type="molecule type" value="Genomic_DNA"/>
</dbReference>
<keyword evidence="2" id="KW-1185">Reference proteome</keyword>
<dbReference type="Proteomes" id="UP001548189">
    <property type="component" value="Unassembled WGS sequence"/>
</dbReference>
<evidence type="ECO:0000313" key="2">
    <source>
        <dbReference type="Proteomes" id="UP001548189"/>
    </source>
</evidence>
<dbReference type="Pfam" id="PF02391">
    <property type="entry name" value="MoaE"/>
    <property type="match status" value="1"/>
</dbReference>
<dbReference type="SUPFAM" id="SSF54690">
    <property type="entry name" value="Molybdopterin synthase subunit MoaE"/>
    <property type="match status" value="1"/>
</dbReference>
<proteinExistence type="predicted"/>
<sequence length="153" mass="17195">MIPDVSDIIISELPLDLAKLNQLIQQSQGENGAAVIFTGCVRTADEANGLTGMTLEHYPGMTESELLKILQQATQRWPLTQVKVAHRIGYLMPGDTIVFVGVCSLHRKQAFLAAQFIMDYLKQKATFWKKEHFGEKTRWVEAKSSDEEAASQW</sequence>
<dbReference type="CDD" id="cd00756">
    <property type="entry name" value="MoaE"/>
    <property type="match status" value="1"/>
</dbReference>
<accession>A0ABV2BP69</accession>
<protein>
    <submittedName>
        <fullName evidence="1">Molybdenum cofactor biosynthesis protein MoaE</fullName>
    </submittedName>
</protein>
<dbReference type="Gene3D" id="3.90.1170.40">
    <property type="entry name" value="Molybdopterin biosynthesis MoaE subunit"/>
    <property type="match status" value="1"/>
</dbReference>
<reference evidence="1 2" key="1">
    <citation type="submission" date="2024-06" db="EMBL/GenBank/DDBJ databases">
        <authorList>
            <person name="Li F."/>
        </authorList>
    </citation>
    <scope>NUCLEOTIDE SEQUENCE [LARGE SCALE GENOMIC DNA]</scope>
    <source>
        <strain evidence="1 2">GXAS 311</strain>
    </source>
</reference>
<dbReference type="PANTHER" id="PTHR23404">
    <property type="entry name" value="MOLYBDOPTERIN SYNTHASE RELATED"/>
    <property type="match status" value="1"/>
</dbReference>
<comment type="caution">
    <text evidence="1">The sequence shown here is derived from an EMBL/GenBank/DDBJ whole genome shotgun (WGS) entry which is preliminary data.</text>
</comment>